<keyword evidence="1" id="KW-0677">Repeat</keyword>
<dbReference type="EMBL" id="FUEG01000001">
    <property type="protein sequence ID" value="SJK98842.1"/>
    <property type="molecule type" value="Genomic_DNA"/>
</dbReference>
<protein>
    <submittedName>
        <fullName evidence="3">Related to Kelch repeat protein</fullName>
    </submittedName>
</protein>
<dbReference type="OMA" id="PRDNDVH"/>
<evidence type="ECO:0000256" key="2">
    <source>
        <dbReference type="ARBA" id="ARBA00023004"/>
    </source>
</evidence>
<dbReference type="STRING" id="47428.A0A284QQU0"/>
<evidence type="ECO:0000256" key="1">
    <source>
        <dbReference type="ARBA" id="ARBA00022737"/>
    </source>
</evidence>
<dbReference type="Pfam" id="PF24681">
    <property type="entry name" value="Kelch_KLHDC2_KLHL20_DRC7"/>
    <property type="match status" value="1"/>
</dbReference>
<dbReference type="InterPro" id="IPR011043">
    <property type="entry name" value="Gal_Oxase/kelch_b-propeller"/>
</dbReference>
<dbReference type="Gene3D" id="2.120.10.80">
    <property type="entry name" value="Kelch-type beta propeller"/>
    <property type="match status" value="2"/>
</dbReference>
<dbReference type="AlphaFoldDB" id="A0A284QQU0"/>
<name>A0A284QQU0_ARMOS</name>
<sequence>MFKARFIPLNVTQAASQLKRSSHCLVVSPAQDTAIVFGGELQPRVPVDNALHKIALPSGNYELKNVLTATSAPPPRVGSALAFTKESLWVWGGRGGVSMECLPEKGGVWRFKSGEWTRIECDGEPPQDRSYHVIVTYNEDLFVHAGCPATGRLSDLYRLSLASPKPVWTKLADAPGPGRGGTVLGVIPALSSFVRWGGFAGYELGGPLDIYHVPTNTWHSVDVAGEQPAKRSVHALVGLRGAPRSDGIVALMLFGEREASDLGHAGAGKFHDDAWALVKAPLTELTEGWSWEKLVIPEDSSKPQARGWFAADAWADGKVVFQGGLNTDNERLGDAWVLEVGKK</sequence>
<reference evidence="4" key="1">
    <citation type="journal article" date="2017" name="Nat. Ecol. Evol.">
        <title>Genome expansion and lineage-specific genetic innovations in the forest pathogenic fungi Armillaria.</title>
        <authorList>
            <person name="Sipos G."/>
            <person name="Prasanna A.N."/>
            <person name="Walter M.C."/>
            <person name="O'Connor E."/>
            <person name="Balint B."/>
            <person name="Krizsan K."/>
            <person name="Kiss B."/>
            <person name="Hess J."/>
            <person name="Varga T."/>
            <person name="Slot J."/>
            <person name="Riley R."/>
            <person name="Boka B."/>
            <person name="Rigling D."/>
            <person name="Barry K."/>
            <person name="Lee J."/>
            <person name="Mihaltcheva S."/>
            <person name="LaButti K."/>
            <person name="Lipzen A."/>
            <person name="Waldron R."/>
            <person name="Moloney N.M."/>
            <person name="Sperisen C."/>
            <person name="Kredics L."/>
            <person name="Vagvoelgyi C."/>
            <person name="Patrignani A."/>
            <person name="Fitzpatrick D."/>
            <person name="Nagy I."/>
            <person name="Doyle S."/>
            <person name="Anderson J.B."/>
            <person name="Grigoriev I.V."/>
            <person name="Gueldener U."/>
            <person name="Muensterkoetter M."/>
            <person name="Nagy L.G."/>
        </authorList>
    </citation>
    <scope>NUCLEOTIDE SEQUENCE [LARGE SCALE GENOMIC DNA]</scope>
    <source>
        <strain evidence="4">C18/9</strain>
    </source>
</reference>
<dbReference type="SUPFAM" id="SSF50965">
    <property type="entry name" value="Galactose oxidase, central domain"/>
    <property type="match status" value="1"/>
</dbReference>
<dbReference type="PANTHER" id="PTHR47435">
    <property type="entry name" value="KELCH REPEAT PROTEIN (AFU_ORTHOLOGUE AFUA_5G12780)"/>
    <property type="match status" value="1"/>
</dbReference>
<keyword evidence="4" id="KW-1185">Reference proteome</keyword>
<dbReference type="InterPro" id="IPR015915">
    <property type="entry name" value="Kelch-typ_b-propeller"/>
</dbReference>
<gene>
    <name evidence="3" type="ORF">ARMOST_02111</name>
</gene>
<dbReference type="Proteomes" id="UP000219338">
    <property type="component" value="Unassembled WGS sequence"/>
</dbReference>
<proteinExistence type="predicted"/>
<dbReference type="PANTHER" id="PTHR47435:SF4">
    <property type="entry name" value="KELCH REPEAT PROTEIN (AFU_ORTHOLOGUE AFUA_5G12780)"/>
    <property type="match status" value="1"/>
</dbReference>
<organism evidence="3 4">
    <name type="scientific">Armillaria ostoyae</name>
    <name type="common">Armillaria root rot fungus</name>
    <dbReference type="NCBI Taxonomy" id="47428"/>
    <lineage>
        <taxon>Eukaryota</taxon>
        <taxon>Fungi</taxon>
        <taxon>Dikarya</taxon>
        <taxon>Basidiomycota</taxon>
        <taxon>Agaricomycotina</taxon>
        <taxon>Agaricomycetes</taxon>
        <taxon>Agaricomycetidae</taxon>
        <taxon>Agaricales</taxon>
        <taxon>Marasmiineae</taxon>
        <taxon>Physalacriaceae</taxon>
        <taxon>Armillaria</taxon>
    </lineage>
</organism>
<evidence type="ECO:0000313" key="4">
    <source>
        <dbReference type="Proteomes" id="UP000219338"/>
    </source>
</evidence>
<dbReference type="OrthoDB" id="10250130at2759"/>
<keyword evidence="2" id="KW-0408">Iron</keyword>
<accession>A0A284QQU0</accession>
<dbReference type="GO" id="GO:0019760">
    <property type="term" value="P:glucosinolate metabolic process"/>
    <property type="evidence" value="ECO:0007669"/>
    <property type="project" value="UniProtKB-ARBA"/>
</dbReference>
<evidence type="ECO:0000313" key="3">
    <source>
        <dbReference type="EMBL" id="SJK98842.1"/>
    </source>
</evidence>